<dbReference type="AlphaFoldDB" id="A0A150XC18"/>
<proteinExistence type="predicted"/>
<dbReference type="InterPro" id="IPR011004">
    <property type="entry name" value="Trimer_LpxA-like_sf"/>
</dbReference>
<name>A0A150XC18_ROSEK</name>
<dbReference type="EMBL" id="LQZQ01000023">
    <property type="protein sequence ID" value="KYG76230.1"/>
    <property type="molecule type" value="Genomic_DNA"/>
</dbReference>
<reference evidence="4" key="1">
    <citation type="submission" date="2016-01" db="EMBL/GenBank/DDBJ databases">
        <title>Genome sequencing of Roseivirga ehrenbergii KMM 6017.</title>
        <authorList>
            <person name="Selvaratnam C."/>
            <person name="Thevarajoo S."/>
            <person name="Goh K.M."/>
            <person name="Ee R."/>
            <person name="Chan K.-G."/>
            <person name="Chong C.S."/>
        </authorList>
    </citation>
    <scope>NUCLEOTIDE SEQUENCE [LARGE SCALE GENOMIC DNA]</scope>
    <source>
        <strain evidence="4">KMM 6017</strain>
    </source>
</reference>
<evidence type="ECO:0000256" key="1">
    <source>
        <dbReference type="ARBA" id="ARBA00022679"/>
    </source>
</evidence>
<dbReference type="GO" id="GO:0016746">
    <property type="term" value="F:acyltransferase activity"/>
    <property type="evidence" value="ECO:0007669"/>
    <property type="project" value="UniProtKB-KW"/>
</dbReference>
<dbReference type="PANTHER" id="PTHR23416:SF78">
    <property type="entry name" value="LIPOPOLYSACCHARIDE BIOSYNTHESIS O-ACETYL TRANSFERASE WBBJ-RELATED"/>
    <property type="match status" value="1"/>
</dbReference>
<keyword evidence="2" id="KW-0677">Repeat</keyword>
<dbReference type="PANTHER" id="PTHR23416">
    <property type="entry name" value="SIALIC ACID SYNTHASE-RELATED"/>
    <property type="match status" value="1"/>
</dbReference>
<dbReference type="Proteomes" id="UP000075583">
    <property type="component" value="Unassembled WGS sequence"/>
</dbReference>
<dbReference type="Pfam" id="PF00132">
    <property type="entry name" value="Hexapep"/>
    <property type="match status" value="1"/>
</dbReference>
<keyword evidence="3" id="KW-0012">Acyltransferase</keyword>
<keyword evidence="5" id="KW-1185">Reference proteome</keyword>
<dbReference type="OrthoDB" id="9814490at2"/>
<dbReference type="Pfam" id="PF14602">
    <property type="entry name" value="Hexapep_2"/>
    <property type="match status" value="1"/>
</dbReference>
<sequence length="230" mass="25402">MLNYLFKYVKMDASGRYGENWGIKDTIWSLVRLFVRCLRGRVVSLFFRERRGLSFIGRHTRIINRSYISAGRNFVAEDGCEVNGKSLRGLKFGNNVTIGKFALIRATNEYGGEPGVGLVIGDDSNIGPYSYIGCSGFIEIGKNVMISPRVSIYAENHNFSSTQQPMKKQGVTRHFVRIEDDCWIAANSIILAGVTIGQGSIVAAGSVVTNDVLPFSIVAGNPARLIKQRK</sequence>
<dbReference type="STRING" id="279360.MB14_03000"/>
<dbReference type="InterPro" id="IPR001451">
    <property type="entry name" value="Hexapep"/>
</dbReference>
<protein>
    <submittedName>
        <fullName evidence="4">Acetyltransferase</fullName>
    </submittedName>
</protein>
<dbReference type="PROSITE" id="PS00101">
    <property type="entry name" value="HEXAPEP_TRANSFERASES"/>
    <property type="match status" value="1"/>
</dbReference>
<dbReference type="InterPro" id="IPR051159">
    <property type="entry name" value="Hexapeptide_acetyltransf"/>
</dbReference>
<accession>A0A150XC18</accession>
<keyword evidence="1" id="KW-0808">Transferase</keyword>
<evidence type="ECO:0000313" key="5">
    <source>
        <dbReference type="Proteomes" id="UP000075583"/>
    </source>
</evidence>
<gene>
    <name evidence="4" type="ORF">MB14_03000</name>
</gene>
<comment type="caution">
    <text evidence="4">The sequence shown here is derived from an EMBL/GenBank/DDBJ whole genome shotgun (WGS) entry which is preliminary data.</text>
</comment>
<evidence type="ECO:0000313" key="4">
    <source>
        <dbReference type="EMBL" id="KYG76230.1"/>
    </source>
</evidence>
<evidence type="ECO:0000256" key="2">
    <source>
        <dbReference type="ARBA" id="ARBA00022737"/>
    </source>
</evidence>
<dbReference type="InterPro" id="IPR018357">
    <property type="entry name" value="Hexapep_transf_CS"/>
</dbReference>
<dbReference type="Gene3D" id="2.160.10.10">
    <property type="entry name" value="Hexapeptide repeat proteins"/>
    <property type="match status" value="1"/>
</dbReference>
<organism evidence="4 5">
    <name type="scientific">Roseivirga ehrenbergii (strain DSM 102268 / JCM 13514 / KCTC 12282 / NCIMB 14502 / KMM 6017)</name>
    <dbReference type="NCBI Taxonomy" id="279360"/>
    <lineage>
        <taxon>Bacteria</taxon>
        <taxon>Pseudomonadati</taxon>
        <taxon>Bacteroidota</taxon>
        <taxon>Cytophagia</taxon>
        <taxon>Cytophagales</taxon>
        <taxon>Roseivirgaceae</taxon>
        <taxon>Roseivirga</taxon>
    </lineage>
</organism>
<evidence type="ECO:0000256" key="3">
    <source>
        <dbReference type="ARBA" id="ARBA00023315"/>
    </source>
</evidence>
<dbReference type="SUPFAM" id="SSF51161">
    <property type="entry name" value="Trimeric LpxA-like enzymes"/>
    <property type="match status" value="1"/>
</dbReference>
<dbReference type="CDD" id="cd04647">
    <property type="entry name" value="LbH_MAT_like"/>
    <property type="match status" value="1"/>
</dbReference>